<accession>A0A481YV16</accession>
<organism evidence="4">
    <name type="scientific">Marseillevirus LCMAC102</name>
    <dbReference type="NCBI Taxonomy" id="2506603"/>
    <lineage>
        <taxon>Viruses</taxon>
        <taxon>Varidnaviria</taxon>
        <taxon>Bamfordvirae</taxon>
        <taxon>Nucleocytoviricota</taxon>
        <taxon>Megaviricetes</taxon>
        <taxon>Pimascovirales</taxon>
        <taxon>Pimascovirales incertae sedis</taxon>
        <taxon>Marseilleviridae</taxon>
    </lineage>
</organism>
<reference evidence="4" key="1">
    <citation type="journal article" date="2019" name="MBio">
        <title>Virus Genomes from Deep Sea Sediments Expand the Ocean Megavirome and Support Independent Origins of Viral Gigantism.</title>
        <authorList>
            <person name="Backstrom D."/>
            <person name="Yutin N."/>
            <person name="Jorgensen S.L."/>
            <person name="Dharamshi J."/>
            <person name="Homa F."/>
            <person name="Zaremba-Niedwiedzka K."/>
            <person name="Spang A."/>
            <person name="Wolf Y.I."/>
            <person name="Koonin E.V."/>
            <person name="Ettema T.J."/>
        </authorList>
    </citation>
    <scope>NUCLEOTIDE SEQUENCE</scope>
</reference>
<dbReference type="InterPro" id="IPR004821">
    <property type="entry name" value="Cyt_trans-like"/>
</dbReference>
<evidence type="ECO:0000313" key="4">
    <source>
        <dbReference type="EMBL" id="QBK86635.1"/>
    </source>
</evidence>
<dbReference type="Gene3D" id="3.40.50.620">
    <property type="entry name" value="HUPs"/>
    <property type="match status" value="1"/>
</dbReference>
<dbReference type="NCBIfam" id="TIGR00125">
    <property type="entry name" value="cyt_tran_rel"/>
    <property type="match status" value="1"/>
</dbReference>
<dbReference type="EMBL" id="MK500334">
    <property type="protein sequence ID" value="QBK86635.1"/>
    <property type="molecule type" value="Genomic_DNA"/>
</dbReference>
<evidence type="ECO:0000256" key="2">
    <source>
        <dbReference type="ARBA" id="ARBA00022695"/>
    </source>
</evidence>
<dbReference type="PANTHER" id="PTHR43793">
    <property type="entry name" value="FAD SYNTHASE"/>
    <property type="match status" value="1"/>
</dbReference>
<dbReference type="InterPro" id="IPR014729">
    <property type="entry name" value="Rossmann-like_a/b/a_fold"/>
</dbReference>
<name>A0A481YV16_9VIRU</name>
<sequence>MPKKIVVASGYFDPLHYGHIEYLQCSKELGDKLIVIVNNDRQAQLKKNFVFMPAKQRVKLVRELECVDVAVESIDDDRTVCKTLAMLHPDVFANGGDQFNNNIPEAAVCEQLGIDLMDGLGIKVQSSRWLLREMKKNLEESSEYLKS</sequence>
<dbReference type="PANTHER" id="PTHR43793:SF1">
    <property type="entry name" value="FAD SYNTHASE"/>
    <property type="match status" value="1"/>
</dbReference>
<dbReference type="Pfam" id="PF01467">
    <property type="entry name" value="CTP_transf_like"/>
    <property type="match status" value="1"/>
</dbReference>
<feature type="domain" description="Cytidyltransferase-like" evidence="3">
    <location>
        <begin position="8"/>
        <end position="102"/>
    </location>
</feature>
<protein>
    <submittedName>
        <fullName evidence="4">Cytidylyltransferase-like protein</fullName>
    </submittedName>
</protein>
<dbReference type="InterPro" id="IPR050385">
    <property type="entry name" value="Archaeal_FAD_synthase"/>
</dbReference>
<proteinExistence type="predicted"/>
<keyword evidence="1 4" id="KW-0808">Transferase</keyword>
<dbReference type="GO" id="GO:0016779">
    <property type="term" value="F:nucleotidyltransferase activity"/>
    <property type="evidence" value="ECO:0007669"/>
    <property type="project" value="UniProtKB-KW"/>
</dbReference>
<evidence type="ECO:0000259" key="3">
    <source>
        <dbReference type="Pfam" id="PF01467"/>
    </source>
</evidence>
<evidence type="ECO:0000256" key="1">
    <source>
        <dbReference type="ARBA" id="ARBA00022679"/>
    </source>
</evidence>
<dbReference type="SUPFAM" id="SSF52374">
    <property type="entry name" value="Nucleotidylyl transferase"/>
    <property type="match status" value="1"/>
</dbReference>
<gene>
    <name evidence="4" type="ORF">LCMAC102_04310</name>
</gene>
<keyword evidence="2 4" id="KW-0548">Nucleotidyltransferase</keyword>